<evidence type="ECO:0000313" key="14">
    <source>
        <dbReference type="Proteomes" id="UP000812287"/>
    </source>
</evidence>
<dbReference type="PROSITE" id="PS00502">
    <property type="entry name" value="POLYGALACTURONASE"/>
    <property type="match status" value="1"/>
</dbReference>
<dbReference type="GO" id="GO:0045490">
    <property type="term" value="P:pectin catabolic process"/>
    <property type="evidence" value="ECO:0007669"/>
    <property type="project" value="TreeGrafter"/>
</dbReference>
<keyword evidence="5 11" id="KW-0378">Hydrolase</keyword>
<evidence type="ECO:0000256" key="1">
    <source>
        <dbReference type="ARBA" id="ARBA00008834"/>
    </source>
</evidence>
<evidence type="ECO:0000256" key="4">
    <source>
        <dbReference type="ARBA" id="ARBA00022737"/>
    </source>
</evidence>
<gene>
    <name evidence="13" type="ORF">BT62DRAFT_901687</name>
</gene>
<feature type="active site" evidence="10">
    <location>
        <position position="223"/>
    </location>
</feature>
<comment type="similarity">
    <text evidence="1 11">Belongs to the glycosyl hydrolase 28 family.</text>
</comment>
<feature type="signal peptide" evidence="12">
    <location>
        <begin position="1"/>
        <end position="21"/>
    </location>
</feature>
<evidence type="ECO:0000256" key="12">
    <source>
        <dbReference type="SAM" id="SignalP"/>
    </source>
</evidence>
<keyword evidence="3 12" id="KW-0732">Signal</keyword>
<keyword evidence="4" id="KW-0677">Repeat</keyword>
<dbReference type="Proteomes" id="UP000812287">
    <property type="component" value="Unassembled WGS sequence"/>
</dbReference>
<dbReference type="EC" id="3.2.1.15" evidence="2"/>
<keyword evidence="8" id="KW-0961">Cell wall biogenesis/degradation</keyword>
<evidence type="ECO:0000256" key="9">
    <source>
        <dbReference type="ARBA" id="ARBA00034074"/>
    </source>
</evidence>
<dbReference type="InterPro" id="IPR000743">
    <property type="entry name" value="Glyco_hydro_28"/>
</dbReference>
<evidence type="ECO:0000256" key="3">
    <source>
        <dbReference type="ARBA" id="ARBA00022729"/>
    </source>
</evidence>
<dbReference type="GO" id="GO:0005576">
    <property type="term" value="C:extracellular region"/>
    <property type="evidence" value="ECO:0007669"/>
    <property type="project" value="TreeGrafter"/>
</dbReference>
<keyword evidence="14" id="KW-1185">Reference proteome</keyword>
<evidence type="ECO:0000256" key="11">
    <source>
        <dbReference type="RuleBase" id="RU361169"/>
    </source>
</evidence>
<dbReference type="Gene3D" id="2.160.20.10">
    <property type="entry name" value="Single-stranded right-handed beta-helix, Pectin lyase-like"/>
    <property type="match status" value="1"/>
</dbReference>
<dbReference type="PANTHER" id="PTHR31884">
    <property type="entry name" value="POLYGALACTURONASE"/>
    <property type="match status" value="1"/>
</dbReference>
<dbReference type="Pfam" id="PF00295">
    <property type="entry name" value="Glyco_hydro_28"/>
    <property type="match status" value="1"/>
</dbReference>
<dbReference type="SMART" id="SM00710">
    <property type="entry name" value="PbH1"/>
    <property type="match status" value="7"/>
</dbReference>
<feature type="chain" id="PRO_5040438542" description="endo-polygalacturonase" evidence="12">
    <location>
        <begin position="22"/>
        <end position="368"/>
    </location>
</feature>
<reference evidence="13" key="1">
    <citation type="submission" date="2020-11" db="EMBL/GenBank/DDBJ databases">
        <title>Adaptations for nitrogen fixation in a non-lichenized fungal sporocarp promotes dispersal by wood-feeding termites.</title>
        <authorList>
            <consortium name="DOE Joint Genome Institute"/>
            <person name="Koch R.A."/>
            <person name="Yoon G."/>
            <person name="Arayal U."/>
            <person name="Lail K."/>
            <person name="Amirebrahimi M."/>
            <person name="Labutti K."/>
            <person name="Lipzen A."/>
            <person name="Riley R."/>
            <person name="Barry K."/>
            <person name="Henrissat B."/>
            <person name="Grigoriev I.V."/>
            <person name="Herr J.R."/>
            <person name="Aime M.C."/>
        </authorList>
    </citation>
    <scope>NUCLEOTIDE SEQUENCE</scope>
    <source>
        <strain evidence="13">MCA 3950</strain>
    </source>
</reference>
<accession>A0A9P7VNU4</accession>
<protein>
    <recommendedName>
        <fullName evidence="2">endo-polygalacturonase</fullName>
        <ecNumber evidence="2">3.2.1.15</ecNumber>
    </recommendedName>
</protein>
<organism evidence="13 14">
    <name type="scientific">Guyanagaster necrorhizus</name>
    <dbReference type="NCBI Taxonomy" id="856835"/>
    <lineage>
        <taxon>Eukaryota</taxon>
        <taxon>Fungi</taxon>
        <taxon>Dikarya</taxon>
        <taxon>Basidiomycota</taxon>
        <taxon>Agaricomycotina</taxon>
        <taxon>Agaricomycetes</taxon>
        <taxon>Agaricomycetidae</taxon>
        <taxon>Agaricales</taxon>
        <taxon>Marasmiineae</taxon>
        <taxon>Physalacriaceae</taxon>
        <taxon>Guyanagaster</taxon>
    </lineage>
</organism>
<dbReference type="PANTHER" id="PTHR31884:SF1">
    <property type="entry name" value="POLYGALACTURONASE"/>
    <property type="match status" value="1"/>
</dbReference>
<evidence type="ECO:0000256" key="10">
    <source>
        <dbReference type="PROSITE-ProRule" id="PRU10052"/>
    </source>
</evidence>
<evidence type="ECO:0000256" key="6">
    <source>
        <dbReference type="ARBA" id="ARBA00023157"/>
    </source>
</evidence>
<name>A0A9P7VNU4_9AGAR</name>
<dbReference type="InterPro" id="IPR011050">
    <property type="entry name" value="Pectin_lyase_fold/virulence"/>
</dbReference>
<dbReference type="AlphaFoldDB" id="A0A9P7VNU4"/>
<dbReference type="GeneID" id="66105768"/>
<comment type="caution">
    <text evidence="13">The sequence shown here is derived from an EMBL/GenBank/DDBJ whole genome shotgun (WGS) entry which is preliminary data.</text>
</comment>
<proteinExistence type="inferred from homology"/>
<keyword evidence="6" id="KW-1015">Disulfide bond</keyword>
<evidence type="ECO:0000256" key="8">
    <source>
        <dbReference type="ARBA" id="ARBA00023316"/>
    </source>
</evidence>
<dbReference type="EMBL" id="MU250542">
    <property type="protein sequence ID" value="KAG7443963.1"/>
    <property type="molecule type" value="Genomic_DNA"/>
</dbReference>
<evidence type="ECO:0000256" key="2">
    <source>
        <dbReference type="ARBA" id="ARBA00012736"/>
    </source>
</evidence>
<evidence type="ECO:0000256" key="7">
    <source>
        <dbReference type="ARBA" id="ARBA00023295"/>
    </source>
</evidence>
<dbReference type="OrthoDB" id="1546079at2759"/>
<dbReference type="InterPro" id="IPR012334">
    <property type="entry name" value="Pectin_lyas_fold"/>
</dbReference>
<dbReference type="InterPro" id="IPR050434">
    <property type="entry name" value="Glycosyl_hydrlase_28"/>
</dbReference>
<sequence length="368" mass="37662">MFKHAFRQFVFTAAVLAAVSAIPTGELEERSSCTISSVSTASSISSCSSVTISAFSVPSGSTLSLSPKSGATITMAGDITFAKTSSDGPLFTIDGDDITFNGAGYSFDGNGADYWDGEGTDGGVDKPHPLLKHGSGTYSDFTVLNSPAQAISIGNSDGLVFDSITVDNSDGDTDDLGANTDGFDVSADDVTIKNSVVKNQDDCLAINDGSSIVFEDNTCSGGHGISIGSISSDNSVSDVTISGNTVKDSMYGLRIKVKASATDASVSDITYSGNTITGIDKYGVLITQSYPDDDGTPGTGGPISDINFTGSTTTITVGDDAKRLTIDCGACSGTWDFSKLKITGGSEGTVDSDDATVCIRSFLVLIVS</sequence>
<evidence type="ECO:0000256" key="5">
    <source>
        <dbReference type="ARBA" id="ARBA00022801"/>
    </source>
</evidence>
<keyword evidence="7 11" id="KW-0326">Glycosidase</keyword>
<dbReference type="InterPro" id="IPR006626">
    <property type="entry name" value="PbH1"/>
</dbReference>
<dbReference type="GO" id="GO:0071555">
    <property type="term" value="P:cell wall organization"/>
    <property type="evidence" value="ECO:0007669"/>
    <property type="project" value="UniProtKB-KW"/>
</dbReference>
<dbReference type="RefSeq" id="XP_043037463.1">
    <property type="nucleotide sequence ID" value="XM_043183471.1"/>
</dbReference>
<evidence type="ECO:0000313" key="13">
    <source>
        <dbReference type="EMBL" id="KAG7443963.1"/>
    </source>
</evidence>
<dbReference type="GO" id="GO:0004650">
    <property type="term" value="F:polygalacturonase activity"/>
    <property type="evidence" value="ECO:0007669"/>
    <property type="project" value="UniProtKB-EC"/>
</dbReference>
<dbReference type="SUPFAM" id="SSF51126">
    <property type="entry name" value="Pectin lyase-like"/>
    <property type="match status" value="1"/>
</dbReference>
<comment type="catalytic activity">
    <reaction evidence="9">
        <text>(1,4-alpha-D-galacturonosyl)n+m + H2O = (1,4-alpha-D-galacturonosyl)n + (1,4-alpha-D-galacturonosyl)m.</text>
        <dbReference type="EC" id="3.2.1.15"/>
    </reaction>
</comment>